<dbReference type="EMBL" id="HBUF01604683">
    <property type="protein sequence ID" value="CAG6777244.1"/>
    <property type="molecule type" value="Transcribed_RNA"/>
</dbReference>
<organism evidence="1">
    <name type="scientific">Cacopsylla melanoneura</name>
    <dbReference type="NCBI Taxonomy" id="428564"/>
    <lineage>
        <taxon>Eukaryota</taxon>
        <taxon>Metazoa</taxon>
        <taxon>Ecdysozoa</taxon>
        <taxon>Arthropoda</taxon>
        <taxon>Hexapoda</taxon>
        <taxon>Insecta</taxon>
        <taxon>Pterygota</taxon>
        <taxon>Neoptera</taxon>
        <taxon>Paraneoptera</taxon>
        <taxon>Hemiptera</taxon>
        <taxon>Sternorrhyncha</taxon>
        <taxon>Psylloidea</taxon>
        <taxon>Psyllidae</taxon>
        <taxon>Psyllinae</taxon>
        <taxon>Cacopsylla</taxon>
    </lineage>
</organism>
<accession>A0A8D9B2D6</accession>
<dbReference type="AlphaFoldDB" id="A0A8D9B2D6"/>
<sequence length="114" mass="13079">MSKYFIIEQECNLFILSLLGLKGRYMLPSFTLQLHGISYLQLDCPQGIGYVTRYPPLHYTSMVIRIKKCPKCPDTVILFQVNCHVCITSLYSLSLSPHTISLSHSLYLFLLHIP</sequence>
<protein>
    <submittedName>
        <fullName evidence="1">Uncharacterized protein</fullName>
    </submittedName>
</protein>
<reference evidence="1" key="1">
    <citation type="submission" date="2021-05" db="EMBL/GenBank/DDBJ databases">
        <authorList>
            <person name="Alioto T."/>
            <person name="Alioto T."/>
            <person name="Gomez Garrido J."/>
        </authorList>
    </citation>
    <scope>NUCLEOTIDE SEQUENCE</scope>
</reference>
<name>A0A8D9B2D6_9HEMI</name>
<proteinExistence type="predicted"/>
<evidence type="ECO:0000313" key="1">
    <source>
        <dbReference type="EMBL" id="CAG6777244.1"/>
    </source>
</evidence>